<dbReference type="OrthoDB" id="8981767at2"/>
<protein>
    <submittedName>
        <fullName evidence="4">Por secretion system C-terminal sorting domain-containing protein</fullName>
    </submittedName>
</protein>
<dbReference type="Pfam" id="PF18962">
    <property type="entry name" value="Por_Secre_tail"/>
    <property type="match status" value="1"/>
</dbReference>
<evidence type="ECO:0000259" key="3">
    <source>
        <dbReference type="Pfam" id="PF18962"/>
    </source>
</evidence>
<feature type="chain" id="PRO_5011595646" evidence="2">
    <location>
        <begin position="26"/>
        <end position="433"/>
    </location>
</feature>
<dbReference type="Proteomes" id="UP000199149">
    <property type="component" value="Unassembled WGS sequence"/>
</dbReference>
<dbReference type="AlphaFoldDB" id="A0A1I4WRN9"/>
<keyword evidence="5" id="KW-1185">Reference proteome</keyword>
<evidence type="ECO:0000256" key="1">
    <source>
        <dbReference type="ARBA" id="ARBA00022729"/>
    </source>
</evidence>
<dbReference type="SUPFAM" id="SSF82171">
    <property type="entry name" value="DPP6 N-terminal domain-like"/>
    <property type="match status" value="1"/>
</dbReference>
<proteinExistence type="predicted"/>
<name>A0A1I4WRN9_9FLAO</name>
<accession>A0A1I4WRN9</accession>
<evidence type="ECO:0000313" key="4">
    <source>
        <dbReference type="EMBL" id="SFN15836.1"/>
    </source>
</evidence>
<dbReference type="NCBIfam" id="TIGR04183">
    <property type="entry name" value="Por_Secre_tail"/>
    <property type="match status" value="1"/>
</dbReference>
<dbReference type="RefSeq" id="WP_092908179.1">
    <property type="nucleotide sequence ID" value="NZ_FOUZ01000007.1"/>
</dbReference>
<gene>
    <name evidence="4" type="ORF">SAMN05421738_107127</name>
</gene>
<sequence length="433" mass="46445">MKLFYKTAKSLFFAIPLVAVQFMNAQVFEIASGGMYFPGGVSENGTVSLNKGTTVYLWNSTQGLQEIGGLTNNTLFGGSALISEDGKKITAGVTNATNNMNELSVYNVETQSWTHHGGIGTIGLDGSLSNSWGISKDGSTVVGLGWLDTGKAHGVKWDATNGMIDLGSTVTGKSSRANAINDDKTIITGWQDKADGSRRAVRWVNGVQEYLTDNSGNHIGEPSAMSSDGKTIVGYTRLFPYVWNETTGYQEIVHPSSSGSFEGGSSAVSGDGKIVIGYFRAFPGLPMTGEGFIWTQENGRKNLNQYVTSLGIDTKGITFGLPLAISKDGKKIVGTGVKAGNQTVAFLIDLTSYLTTEAIEIKQLSIYPNPVKNILNINGADRIGSLEIYNMIGQKIKTIQPTDKIEVSTLAKGTYILKIVNNNKTQNIKFIKE</sequence>
<dbReference type="STRING" id="684065.SAMN05421738_107127"/>
<feature type="domain" description="Secretion system C-terminal sorting" evidence="3">
    <location>
        <begin position="366"/>
        <end position="430"/>
    </location>
</feature>
<evidence type="ECO:0000256" key="2">
    <source>
        <dbReference type="SAM" id="SignalP"/>
    </source>
</evidence>
<keyword evidence="1 2" id="KW-0732">Signal</keyword>
<dbReference type="InterPro" id="IPR026444">
    <property type="entry name" value="Secre_tail"/>
</dbReference>
<feature type="signal peptide" evidence="2">
    <location>
        <begin position="1"/>
        <end position="25"/>
    </location>
</feature>
<organism evidence="4 5">
    <name type="scientific">Algoriella xinjiangensis</name>
    <dbReference type="NCBI Taxonomy" id="684065"/>
    <lineage>
        <taxon>Bacteria</taxon>
        <taxon>Pseudomonadati</taxon>
        <taxon>Bacteroidota</taxon>
        <taxon>Flavobacteriia</taxon>
        <taxon>Flavobacteriales</taxon>
        <taxon>Weeksellaceae</taxon>
        <taxon>Algoriella</taxon>
    </lineage>
</organism>
<reference evidence="5" key="1">
    <citation type="submission" date="2016-10" db="EMBL/GenBank/DDBJ databases">
        <authorList>
            <person name="Varghese N."/>
            <person name="Submissions S."/>
        </authorList>
    </citation>
    <scope>NUCLEOTIDE SEQUENCE [LARGE SCALE GENOMIC DNA]</scope>
    <source>
        <strain evidence="5">XJ109</strain>
    </source>
</reference>
<evidence type="ECO:0000313" key="5">
    <source>
        <dbReference type="Proteomes" id="UP000199149"/>
    </source>
</evidence>
<dbReference type="EMBL" id="FOUZ01000007">
    <property type="protein sequence ID" value="SFN15836.1"/>
    <property type="molecule type" value="Genomic_DNA"/>
</dbReference>